<protein>
    <recommendedName>
        <fullName evidence="3">B30.2/SPRY domain-containing protein</fullName>
    </recommendedName>
</protein>
<dbReference type="OrthoDB" id="7822067at2"/>
<dbReference type="EMBL" id="LCYG01000055">
    <property type="protein sequence ID" value="KLK91431.1"/>
    <property type="molecule type" value="Genomic_DNA"/>
</dbReference>
<dbReference type="AlphaFoldDB" id="A0A0H1R9B0"/>
<comment type="caution">
    <text evidence="1">The sequence shown here is derived from an EMBL/GenBank/DDBJ whole genome shotgun (WGS) entry which is preliminary data.</text>
</comment>
<accession>A0A0H1R9B0</accession>
<dbReference type="STRING" id="1225564.AA309_20265"/>
<dbReference type="Gene3D" id="2.60.120.920">
    <property type="match status" value="1"/>
</dbReference>
<proteinExistence type="predicted"/>
<evidence type="ECO:0008006" key="3">
    <source>
        <dbReference type="Google" id="ProtNLM"/>
    </source>
</evidence>
<reference evidence="1 2" key="1">
    <citation type="submission" date="2015-05" db="EMBL/GenBank/DDBJ databases">
        <title>Draft genome sequence of Microvirga vignae strain BR3299, a novel nitrogen fixing bacteria isolated from Brazil semi-aired region.</title>
        <authorList>
            <person name="Zilli J.E."/>
            <person name="Passos S.R."/>
            <person name="Leite J."/>
            <person name="Baldani J.I."/>
            <person name="Xavier G.R."/>
            <person name="Rumjaneck N.G."/>
            <person name="Simoes-Araujo J.L."/>
        </authorList>
    </citation>
    <scope>NUCLEOTIDE SEQUENCE [LARGE SCALE GENOMIC DNA]</scope>
    <source>
        <strain evidence="1 2">BR3299</strain>
    </source>
</reference>
<organism evidence="1 2">
    <name type="scientific">Microvirga vignae</name>
    <dbReference type="NCBI Taxonomy" id="1225564"/>
    <lineage>
        <taxon>Bacteria</taxon>
        <taxon>Pseudomonadati</taxon>
        <taxon>Pseudomonadota</taxon>
        <taxon>Alphaproteobacteria</taxon>
        <taxon>Hyphomicrobiales</taxon>
        <taxon>Methylobacteriaceae</taxon>
        <taxon>Microvirga</taxon>
    </lineage>
</organism>
<dbReference type="PATRIC" id="fig|1225564.3.peg.5369"/>
<dbReference type="RefSeq" id="WP_047190830.1">
    <property type="nucleotide sequence ID" value="NZ_LCYG01000055.1"/>
</dbReference>
<name>A0A0H1R9B0_9HYPH</name>
<evidence type="ECO:0000313" key="2">
    <source>
        <dbReference type="Proteomes" id="UP000035489"/>
    </source>
</evidence>
<gene>
    <name evidence="1" type="ORF">AA309_20265</name>
</gene>
<dbReference type="Proteomes" id="UP000035489">
    <property type="component" value="Unassembled WGS sequence"/>
</dbReference>
<keyword evidence="2" id="KW-1185">Reference proteome</keyword>
<evidence type="ECO:0000313" key="1">
    <source>
        <dbReference type="EMBL" id="KLK91431.1"/>
    </source>
</evidence>
<sequence>MAIIFGVSAAVTRLRPPVNVTPPTYDDAFDTAEVNLELRAGSLGTWGGGLFATLKTVWYVDGVALADGDPLLVADTNHPDRNKPGYTIKKVVVQSAWAGKSVQLRVQVAGALGSAEAQAPLLDVPAAPADEPVVIWDYRNRTGDRTNTSYIKTRNSGRSMYGGRRFFTTNGAVSRQGIGNKGRSAGKWYCEFLSHDAPGSHFRFGLSAIDAGFANAGMLGDHQWQLGLKSDGWLYTYDDRGQVTSSSKVGPNWRYSETIGMAADFDTDPNGVLVWFTADGVTWNNNGSADPTTAVGGHLLQNQKASGTPKAMHPALFSASASDTPNFALSLFCNVGEQLRAAPTGFNGWDNLANNGAMPTLTNAEARRLWQLWHMGPAPSAARMTLVDDLISGLKADGVWTKLKSLYLLAAADFGHGVYDWKKLQRAEWGSSSTPPVPDEGYATWLADRYYKNGGGGGYLTASSAASTELAQNDAHLGLISRTEQADGTNTRHELGAGNAYLANNLAGGTIARANAGAADTYADVSFIGHNVWTRGGSSQAELYRDGALAKTITRTSAGPSGSITIGAVNAAAITPNGINELVAAHYGQALTAAEALAIYNRLNTYRTALGA</sequence>
<dbReference type="InterPro" id="IPR043136">
    <property type="entry name" value="B30.2/SPRY_sf"/>
</dbReference>